<feature type="transmembrane region" description="Helical" evidence="7">
    <location>
        <begin position="202"/>
        <end position="221"/>
    </location>
</feature>
<feature type="transmembrane region" description="Helical" evidence="7">
    <location>
        <begin position="81"/>
        <end position="101"/>
    </location>
</feature>
<feature type="transmembrane region" description="Helical" evidence="7">
    <location>
        <begin position="227"/>
        <end position="247"/>
    </location>
</feature>
<keyword evidence="4 7" id="KW-0812">Transmembrane</keyword>
<reference evidence="9 10" key="1">
    <citation type="submission" date="2024-10" db="EMBL/GenBank/DDBJ databases">
        <title>The Natural Products Discovery Center: Release of the First 8490 Sequenced Strains for Exploring Actinobacteria Biosynthetic Diversity.</title>
        <authorList>
            <person name="Kalkreuter E."/>
            <person name="Kautsar S.A."/>
            <person name="Yang D."/>
            <person name="Bader C.D."/>
            <person name="Teijaro C.N."/>
            <person name="Fluegel L."/>
            <person name="Davis C.M."/>
            <person name="Simpson J.R."/>
            <person name="Lauterbach L."/>
            <person name="Steele A.D."/>
            <person name="Gui C."/>
            <person name="Meng S."/>
            <person name="Li G."/>
            <person name="Viehrig K."/>
            <person name="Ye F."/>
            <person name="Su P."/>
            <person name="Kiefer A.F."/>
            <person name="Nichols A."/>
            <person name="Cepeda A.J."/>
            <person name="Yan W."/>
            <person name="Fan B."/>
            <person name="Jiang Y."/>
            <person name="Adhikari A."/>
            <person name="Zheng C.-J."/>
            <person name="Schuster L."/>
            <person name="Cowan T.M."/>
            <person name="Smanski M.J."/>
            <person name="Chevrette M.G."/>
            <person name="De Carvalho L.P.S."/>
            <person name="Shen B."/>
        </authorList>
    </citation>
    <scope>NUCLEOTIDE SEQUENCE [LARGE SCALE GENOMIC DNA]</scope>
    <source>
        <strain evidence="9 10">NPDC004045</strain>
    </source>
</reference>
<dbReference type="PRINTS" id="PR01036">
    <property type="entry name" value="TCRTETB"/>
</dbReference>
<feature type="transmembrane region" description="Helical" evidence="7">
    <location>
        <begin position="107"/>
        <end position="128"/>
    </location>
</feature>
<protein>
    <submittedName>
        <fullName evidence="9">MFS transporter</fullName>
    </submittedName>
</protein>
<feature type="transmembrane region" description="Helical" evidence="7">
    <location>
        <begin position="12"/>
        <end position="33"/>
    </location>
</feature>
<feature type="transmembrane region" description="Helical" evidence="7">
    <location>
        <begin position="359"/>
        <end position="385"/>
    </location>
</feature>
<feature type="transmembrane region" description="Helical" evidence="7">
    <location>
        <begin position="479"/>
        <end position="496"/>
    </location>
</feature>
<dbReference type="InterPro" id="IPR036259">
    <property type="entry name" value="MFS_trans_sf"/>
</dbReference>
<evidence type="ECO:0000256" key="1">
    <source>
        <dbReference type="ARBA" id="ARBA00004651"/>
    </source>
</evidence>
<evidence type="ECO:0000256" key="5">
    <source>
        <dbReference type="ARBA" id="ARBA00022989"/>
    </source>
</evidence>
<feature type="transmembrane region" description="Helical" evidence="7">
    <location>
        <begin position="169"/>
        <end position="190"/>
    </location>
</feature>
<evidence type="ECO:0000256" key="4">
    <source>
        <dbReference type="ARBA" id="ARBA00022692"/>
    </source>
</evidence>
<feature type="transmembrane region" description="Helical" evidence="7">
    <location>
        <begin position="309"/>
        <end position="327"/>
    </location>
</feature>
<dbReference type="InterPro" id="IPR011701">
    <property type="entry name" value="MFS"/>
</dbReference>
<evidence type="ECO:0000256" key="2">
    <source>
        <dbReference type="ARBA" id="ARBA00022448"/>
    </source>
</evidence>
<keyword evidence="3" id="KW-1003">Cell membrane</keyword>
<evidence type="ECO:0000313" key="9">
    <source>
        <dbReference type="EMBL" id="MFF0544678.1"/>
    </source>
</evidence>
<dbReference type="PANTHER" id="PTHR42718">
    <property type="entry name" value="MAJOR FACILITATOR SUPERFAMILY MULTIDRUG TRANSPORTER MFSC"/>
    <property type="match status" value="1"/>
</dbReference>
<evidence type="ECO:0000256" key="3">
    <source>
        <dbReference type="ARBA" id="ARBA00022475"/>
    </source>
</evidence>
<feature type="transmembrane region" description="Helical" evidence="7">
    <location>
        <begin position="268"/>
        <end position="297"/>
    </location>
</feature>
<keyword evidence="2" id="KW-0813">Transport</keyword>
<dbReference type="PROSITE" id="PS50850">
    <property type="entry name" value="MFS"/>
    <property type="match status" value="1"/>
</dbReference>
<feature type="transmembrane region" description="Helical" evidence="7">
    <location>
        <begin position="334"/>
        <end position="353"/>
    </location>
</feature>
<feature type="transmembrane region" description="Helical" evidence="7">
    <location>
        <begin position="406"/>
        <end position="424"/>
    </location>
</feature>
<dbReference type="PANTHER" id="PTHR42718:SF47">
    <property type="entry name" value="METHYL VIOLOGEN RESISTANCE PROTEIN SMVA"/>
    <property type="match status" value="1"/>
</dbReference>
<dbReference type="SUPFAM" id="SSF103473">
    <property type="entry name" value="MFS general substrate transporter"/>
    <property type="match status" value="1"/>
</dbReference>
<keyword evidence="5 7" id="KW-1133">Transmembrane helix</keyword>
<dbReference type="EMBL" id="JBIAMX010000010">
    <property type="protein sequence ID" value="MFF0544678.1"/>
    <property type="molecule type" value="Genomic_DNA"/>
</dbReference>
<organism evidence="9 10">
    <name type="scientific">Nocardia thailandica</name>
    <dbReference type="NCBI Taxonomy" id="257275"/>
    <lineage>
        <taxon>Bacteria</taxon>
        <taxon>Bacillati</taxon>
        <taxon>Actinomycetota</taxon>
        <taxon>Actinomycetes</taxon>
        <taxon>Mycobacteriales</taxon>
        <taxon>Nocardiaceae</taxon>
        <taxon>Nocardia</taxon>
    </lineage>
</organism>
<accession>A0ABW6PR25</accession>
<feature type="transmembrane region" description="Helical" evidence="7">
    <location>
        <begin position="140"/>
        <end position="163"/>
    </location>
</feature>
<proteinExistence type="predicted"/>
<dbReference type="Gene3D" id="1.20.1720.10">
    <property type="entry name" value="Multidrug resistance protein D"/>
    <property type="match status" value="1"/>
</dbReference>
<name>A0ABW6PR25_9NOCA</name>
<evidence type="ECO:0000256" key="7">
    <source>
        <dbReference type="SAM" id="Phobius"/>
    </source>
</evidence>
<comment type="caution">
    <text evidence="9">The sequence shown here is derived from an EMBL/GenBank/DDBJ whole genome shotgun (WGS) entry which is preliminary data.</text>
</comment>
<dbReference type="Proteomes" id="UP001601444">
    <property type="component" value="Unassembled WGS sequence"/>
</dbReference>
<feature type="transmembrane region" description="Helical" evidence="7">
    <location>
        <begin position="53"/>
        <end position="74"/>
    </location>
</feature>
<evidence type="ECO:0000313" key="10">
    <source>
        <dbReference type="Proteomes" id="UP001601444"/>
    </source>
</evidence>
<evidence type="ECO:0000259" key="8">
    <source>
        <dbReference type="PROSITE" id="PS50850"/>
    </source>
</evidence>
<comment type="subcellular location">
    <subcellularLocation>
        <location evidence="1">Cell membrane</location>
        <topology evidence="1">Multi-pass membrane protein</topology>
    </subcellularLocation>
</comment>
<keyword evidence="10" id="KW-1185">Reference proteome</keyword>
<feature type="domain" description="Major facilitator superfamily (MFS) profile" evidence="8">
    <location>
        <begin position="16"/>
        <end position="500"/>
    </location>
</feature>
<evidence type="ECO:0000256" key="6">
    <source>
        <dbReference type="ARBA" id="ARBA00023136"/>
    </source>
</evidence>
<dbReference type="Pfam" id="PF07690">
    <property type="entry name" value="MFS_1"/>
    <property type="match status" value="1"/>
</dbReference>
<keyword evidence="6 7" id="KW-0472">Membrane</keyword>
<dbReference type="CDD" id="cd17321">
    <property type="entry name" value="MFS_MMR_MDR_like"/>
    <property type="match status" value="1"/>
</dbReference>
<dbReference type="RefSeq" id="WP_387701202.1">
    <property type="nucleotide sequence ID" value="NZ_JBIAMX010000010.1"/>
</dbReference>
<gene>
    <name evidence="9" type="ORF">ACFYTF_17770</name>
</gene>
<sequence>METGSGTTYGSVRWVMLGVLCASLLLVAMDATILNIALPSLIEDLHVGPLEQLWIIDIYGLVLGGLLITTGALGDRIGRKLLFLCGFVLFGLASVVAATAGSSAQLIAGRVLLGVGGAMVMPSTLSLIRTIFHDEKERTMAIGIWAAVAGVGATVGPIVGGFLVEHFGWASAFWLNVPVVVVTVAVGLWVLPEYRAPQAGGLDWLSSGLSIAGIVSLAWGLKHLAKGDAAAVDWAILCAGVLALAWFTRRQLAGADPLLDVRLFRNGAFTGAALSTLLAMMAIGAAMFLISLWLQYIHGYSPSQAGVRMLPSALTLLAASLATPALMHRFGVRAVLGIGLGALSLGFLVLALSPEPTSYPVVALVLVSFGLGDGMAVTAAAAVLVAAVPAERAGQAGAVEETNYEVGIGFGVALLGSIHARLFTENMTDLPVPPAQAEQAAGSVGGAAEVADGLPEPARTQVLDASSHAFDVALTTTSYLSSALVAVVAVVAVLLVPRGMRVTGGH</sequence>
<dbReference type="Gene3D" id="1.20.1250.20">
    <property type="entry name" value="MFS general substrate transporter like domains"/>
    <property type="match status" value="1"/>
</dbReference>
<dbReference type="InterPro" id="IPR020846">
    <property type="entry name" value="MFS_dom"/>
</dbReference>